<feature type="region of interest" description="Disordered" evidence="1">
    <location>
        <begin position="190"/>
        <end position="225"/>
    </location>
</feature>
<organism evidence="2 3">
    <name type="scientific">Haemaphysalis longicornis</name>
    <name type="common">Bush tick</name>
    <dbReference type="NCBI Taxonomy" id="44386"/>
    <lineage>
        <taxon>Eukaryota</taxon>
        <taxon>Metazoa</taxon>
        <taxon>Ecdysozoa</taxon>
        <taxon>Arthropoda</taxon>
        <taxon>Chelicerata</taxon>
        <taxon>Arachnida</taxon>
        <taxon>Acari</taxon>
        <taxon>Parasitiformes</taxon>
        <taxon>Ixodida</taxon>
        <taxon>Ixodoidea</taxon>
        <taxon>Ixodidae</taxon>
        <taxon>Haemaphysalinae</taxon>
        <taxon>Haemaphysalis</taxon>
    </lineage>
</organism>
<dbReference type="Proteomes" id="UP000821853">
    <property type="component" value="Chromosome 2"/>
</dbReference>
<dbReference type="EMBL" id="JABSTR010000004">
    <property type="protein sequence ID" value="KAH9367726.1"/>
    <property type="molecule type" value="Genomic_DNA"/>
</dbReference>
<evidence type="ECO:0000313" key="2">
    <source>
        <dbReference type="EMBL" id="KAH9367726.1"/>
    </source>
</evidence>
<name>A0A9J6FNB7_HAELO</name>
<keyword evidence="3" id="KW-1185">Reference proteome</keyword>
<proteinExistence type="predicted"/>
<accession>A0A9J6FNB7</accession>
<dbReference type="AlphaFoldDB" id="A0A9J6FNB7"/>
<dbReference type="OMA" id="EDSIATC"/>
<evidence type="ECO:0000256" key="1">
    <source>
        <dbReference type="SAM" id="MobiDB-lite"/>
    </source>
</evidence>
<gene>
    <name evidence="2" type="ORF">HPB48_011110</name>
</gene>
<comment type="caution">
    <text evidence="2">The sequence shown here is derived from an EMBL/GenBank/DDBJ whole genome shotgun (WGS) entry which is preliminary data.</text>
</comment>
<feature type="region of interest" description="Disordered" evidence="1">
    <location>
        <begin position="133"/>
        <end position="160"/>
    </location>
</feature>
<sequence length="245" mass="27169">MTTADMRSRAADWSLADDSQLLAYLESFTQSLTARTAEVQKQLEAIVHETRVSGVKVNNVINDFNHLSSLQFVENRVYDEEVKEGAQAKEAQGDAQPNGLVSKEEQEAALLKRVSEAFRLGVEVVHTSLEVVDLRQEGDSEDDSEDEDEEGGGGDRLRQVEPLLRSLDPYLARPLPALIGSEQFFNDERVGLGELLSDEEEAEEEEKSSRGEYESDKSETGSDLATVVFVKQRKHNIGVGEGCKH</sequence>
<reference evidence="2 3" key="1">
    <citation type="journal article" date="2020" name="Cell">
        <title>Large-Scale Comparative Analyses of Tick Genomes Elucidate Their Genetic Diversity and Vector Capacities.</title>
        <authorList>
            <consortium name="Tick Genome and Microbiome Consortium (TIGMIC)"/>
            <person name="Jia N."/>
            <person name="Wang J."/>
            <person name="Shi W."/>
            <person name="Du L."/>
            <person name="Sun Y."/>
            <person name="Zhan W."/>
            <person name="Jiang J.F."/>
            <person name="Wang Q."/>
            <person name="Zhang B."/>
            <person name="Ji P."/>
            <person name="Bell-Sakyi L."/>
            <person name="Cui X.M."/>
            <person name="Yuan T.T."/>
            <person name="Jiang B.G."/>
            <person name="Yang W.F."/>
            <person name="Lam T.T."/>
            <person name="Chang Q.C."/>
            <person name="Ding S.J."/>
            <person name="Wang X.J."/>
            <person name="Zhu J.G."/>
            <person name="Ruan X.D."/>
            <person name="Zhao L."/>
            <person name="Wei J.T."/>
            <person name="Ye R.Z."/>
            <person name="Que T.C."/>
            <person name="Du C.H."/>
            <person name="Zhou Y.H."/>
            <person name="Cheng J.X."/>
            <person name="Dai P.F."/>
            <person name="Guo W.B."/>
            <person name="Han X.H."/>
            <person name="Huang E.J."/>
            <person name="Li L.F."/>
            <person name="Wei W."/>
            <person name="Gao Y.C."/>
            <person name="Liu J.Z."/>
            <person name="Shao H.Z."/>
            <person name="Wang X."/>
            <person name="Wang C.C."/>
            <person name="Yang T.C."/>
            <person name="Huo Q.B."/>
            <person name="Li W."/>
            <person name="Chen H.Y."/>
            <person name="Chen S.E."/>
            <person name="Zhou L.G."/>
            <person name="Ni X.B."/>
            <person name="Tian J.H."/>
            <person name="Sheng Y."/>
            <person name="Liu T."/>
            <person name="Pan Y.S."/>
            <person name="Xia L.Y."/>
            <person name="Li J."/>
            <person name="Zhao F."/>
            <person name="Cao W.C."/>
        </authorList>
    </citation>
    <scope>NUCLEOTIDE SEQUENCE [LARGE SCALE GENOMIC DNA]</scope>
    <source>
        <strain evidence="2">HaeL-2018</strain>
    </source>
</reference>
<dbReference type="OrthoDB" id="751084at2759"/>
<evidence type="ECO:0000313" key="3">
    <source>
        <dbReference type="Proteomes" id="UP000821853"/>
    </source>
</evidence>
<feature type="compositionally biased region" description="Acidic residues" evidence="1">
    <location>
        <begin position="139"/>
        <end position="152"/>
    </location>
</feature>
<feature type="compositionally biased region" description="Basic and acidic residues" evidence="1">
    <location>
        <begin position="207"/>
        <end position="220"/>
    </location>
</feature>
<feature type="compositionally biased region" description="Acidic residues" evidence="1">
    <location>
        <begin position="196"/>
        <end position="206"/>
    </location>
</feature>
<dbReference type="VEuPathDB" id="VectorBase:HLOH_062708"/>
<protein>
    <submittedName>
        <fullName evidence="2">Uncharacterized protein</fullName>
    </submittedName>
</protein>